<evidence type="ECO:0000313" key="1">
    <source>
        <dbReference type="EMBL" id="BCV44853.1"/>
    </source>
</evidence>
<dbReference type="AlphaFoldDB" id="A0A2T3H0G1"/>
<dbReference type="STRING" id="38313.GCA_000947195_01912"/>
<evidence type="ECO:0000313" key="2">
    <source>
        <dbReference type="EMBL" id="SUJ09719.1"/>
    </source>
</evidence>
<dbReference type="Proteomes" id="UP000254069">
    <property type="component" value="Unassembled WGS sequence"/>
</dbReference>
<protein>
    <submittedName>
        <fullName evidence="2">Protein of uncharacterized function (DUF3389)</fullName>
    </submittedName>
</protein>
<dbReference type="EMBL" id="UGYO01000002">
    <property type="protein sequence ID" value="SUJ09719.1"/>
    <property type="molecule type" value="Genomic_DNA"/>
</dbReference>
<dbReference type="RefSeq" id="WP_025009501.1">
    <property type="nucleotide sequence ID" value="NZ_AP024609.1"/>
</dbReference>
<accession>A0A2T3H0G1</accession>
<dbReference type="GeneID" id="93808910"/>
<keyword evidence="3" id="KW-1185">Reference proteome</keyword>
<accession>A0A380C188</accession>
<organism evidence="2 3">
    <name type="scientific">Shewanella algae</name>
    <dbReference type="NCBI Taxonomy" id="38313"/>
    <lineage>
        <taxon>Bacteria</taxon>
        <taxon>Pseudomonadati</taxon>
        <taxon>Pseudomonadota</taxon>
        <taxon>Gammaproteobacteria</taxon>
        <taxon>Alteromonadales</taxon>
        <taxon>Shewanellaceae</taxon>
        <taxon>Shewanella</taxon>
    </lineage>
</organism>
<dbReference type="Proteomes" id="UP000825078">
    <property type="component" value="Chromosome"/>
</dbReference>
<dbReference type="InterPro" id="IPR021811">
    <property type="entry name" value="DUF3389"/>
</dbReference>
<evidence type="ECO:0000313" key="3">
    <source>
        <dbReference type="Proteomes" id="UP000254069"/>
    </source>
</evidence>
<name>A0A2T3H0G1_9GAMM</name>
<dbReference type="KEGG" id="salg:BS332_16580"/>
<dbReference type="Pfam" id="PF11869">
    <property type="entry name" value="DUF3389"/>
    <property type="match status" value="1"/>
</dbReference>
<reference evidence="2 3" key="1">
    <citation type="submission" date="2018-06" db="EMBL/GenBank/DDBJ databases">
        <authorList>
            <consortium name="Pathogen Informatics"/>
            <person name="Doyle S."/>
        </authorList>
    </citation>
    <scope>NUCLEOTIDE SEQUENCE [LARGE SCALE GENOMIC DNA]</scope>
    <source>
        <strain evidence="2 3">NCTC10738</strain>
    </source>
</reference>
<sequence>MKIDCEQGRLLLSPNELQVRLPAMQTVLMALSDDIRLLKGPCILLADAGAVRWQLRLDSDEQLEQLADFYGLTPE</sequence>
<dbReference type="EMBL" id="AP024613">
    <property type="protein sequence ID" value="BCV44853.1"/>
    <property type="molecule type" value="Genomic_DNA"/>
</dbReference>
<proteinExistence type="predicted"/>
<gene>
    <name evidence="2" type="ORF">NCTC10738_04210</name>
    <name evidence="1" type="ORF">TUM17379_18710</name>
</gene>
<reference evidence="1" key="2">
    <citation type="submission" date="2021-05" db="EMBL/GenBank/DDBJ databases">
        <title>Molecular characterization for Shewanella algae harboring chromosomal blaOXA-55-like strains isolated from clinical and environment sample.</title>
        <authorList>
            <person name="Ohama Y."/>
            <person name="Aoki K."/>
            <person name="Harada S."/>
            <person name="Moriya K."/>
            <person name="Ishii Y."/>
            <person name="Tateda K."/>
        </authorList>
    </citation>
    <scope>NUCLEOTIDE SEQUENCE</scope>
    <source>
        <strain evidence="1">TUM17379</strain>
    </source>
</reference>